<evidence type="ECO:0000313" key="2">
    <source>
        <dbReference type="EMBL" id="EXJ88830.1"/>
    </source>
</evidence>
<dbReference type="AlphaFoldDB" id="W9YGQ4"/>
<sequence>MSSSLSSAKSAASSAFSSAAAKASQESGRSSSTAGTILTSLAVIITVLAITAATIYFAGYADDVTEWIAKRYYKGKAIAEVKVLENTGSEKLQSMAKDSLKRNPVLGEGELDQVSGGLGKEAVSDGLGDVSGKLGGLGKF</sequence>
<name>W9YGQ4_9EURO</name>
<accession>W9YGQ4</accession>
<dbReference type="OrthoDB" id="4157269at2759"/>
<organism evidence="2 3">
    <name type="scientific">Capronia epimyces CBS 606.96</name>
    <dbReference type="NCBI Taxonomy" id="1182542"/>
    <lineage>
        <taxon>Eukaryota</taxon>
        <taxon>Fungi</taxon>
        <taxon>Dikarya</taxon>
        <taxon>Ascomycota</taxon>
        <taxon>Pezizomycotina</taxon>
        <taxon>Eurotiomycetes</taxon>
        <taxon>Chaetothyriomycetidae</taxon>
        <taxon>Chaetothyriales</taxon>
        <taxon>Herpotrichiellaceae</taxon>
        <taxon>Capronia</taxon>
    </lineage>
</organism>
<gene>
    <name evidence="2" type="ORF">A1O3_01894</name>
</gene>
<keyword evidence="3" id="KW-1185">Reference proteome</keyword>
<keyword evidence="1" id="KW-0472">Membrane</keyword>
<reference evidence="2 3" key="1">
    <citation type="submission" date="2013-03" db="EMBL/GenBank/DDBJ databases">
        <title>The Genome Sequence of Capronia epimyces CBS 606.96.</title>
        <authorList>
            <consortium name="The Broad Institute Genomics Platform"/>
            <person name="Cuomo C."/>
            <person name="de Hoog S."/>
            <person name="Gorbushina A."/>
            <person name="Walker B."/>
            <person name="Young S.K."/>
            <person name="Zeng Q."/>
            <person name="Gargeya S."/>
            <person name="Fitzgerald M."/>
            <person name="Haas B."/>
            <person name="Abouelleil A."/>
            <person name="Allen A.W."/>
            <person name="Alvarado L."/>
            <person name="Arachchi H.M."/>
            <person name="Berlin A.M."/>
            <person name="Chapman S.B."/>
            <person name="Gainer-Dewar J."/>
            <person name="Goldberg J."/>
            <person name="Griggs A."/>
            <person name="Gujja S."/>
            <person name="Hansen M."/>
            <person name="Howarth C."/>
            <person name="Imamovic A."/>
            <person name="Ireland A."/>
            <person name="Larimer J."/>
            <person name="McCowan C."/>
            <person name="Murphy C."/>
            <person name="Pearson M."/>
            <person name="Poon T.W."/>
            <person name="Priest M."/>
            <person name="Roberts A."/>
            <person name="Saif S."/>
            <person name="Shea T."/>
            <person name="Sisk P."/>
            <person name="Sykes S."/>
            <person name="Wortman J."/>
            <person name="Nusbaum C."/>
            <person name="Birren B."/>
        </authorList>
    </citation>
    <scope>NUCLEOTIDE SEQUENCE [LARGE SCALE GENOMIC DNA]</scope>
    <source>
        <strain evidence="2 3">CBS 606.96</strain>
    </source>
</reference>
<dbReference type="Proteomes" id="UP000019478">
    <property type="component" value="Unassembled WGS sequence"/>
</dbReference>
<dbReference type="HOGENOM" id="CLU_154722_0_0_1"/>
<feature type="transmembrane region" description="Helical" evidence="1">
    <location>
        <begin position="37"/>
        <end position="61"/>
    </location>
</feature>
<dbReference type="EMBL" id="AMGY01000002">
    <property type="protein sequence ID" value="EXJ88830.1"/>
    <property type="molecule type" value="Genomic_DNA"/>
</dbReference>
<dbReference type="RefSeq" id="XP_007730227.1">
    <property type="nucleotide sequence ID" value="XM_007732037.1"/>
</dbReference>
<dbReference type="GeneID" id="19166027"/>
<keyword evidence="1" id="KW-0812">Transmembrane</keyword>
<protein>
    <submittedName>
        <fullName evidence="2">Uncharacterized protein</fullName>
    </submittedName>
</protein>
<evidence type="ECO:0000313" key="3">
    <source>
        <dbReference type="Proteomes" id="UP000019478"/>
    </source>
</evidence>
<evidence type="ECO:0000256" key="1">
    <source>
        <dbReference type="SAM" id="Phobius"/>
    </source>
</evidence>
<proteinExistence type="predicted"/>
<comment type="caution">
    <text evidence="2">The sequence shown here is derived from an EMBL/GenBank/DDBJ whole genome shotgun (WGS) entry which is preliminary data.</text>
</comment>
<keyword evidence="1" id="KW-1133">Transmembrane helix</keyword>